<proteinExistence type="predicted"/>
<evidence type="ECO:0000313" key="1">
    <source>
        <dbReference type="EMBL" id="RKG28982.1"/>
    </source>
</evidence>
<evidence type="ECO:0008006" key="3">
    <source>
        <dbReference type="Google" id="ProtNLM"/>
    </source>
</evidence>
<dbReference type="Proteomes" id="UP000282388">
    <property type="component" value="Unassembled WGS sequence"/>
</dbReference>
<dbReference type="EMBL" id="RAXV01000108">
    <property type="protein sequence ID" value="RKG28982.1"/>
    <property type="molecule type" value="Genomic_DNA"/>
</dbReference>
<dbReference type="Gene3D" id="2.150.10.10">
    <property type="entry name" value="Serralysin-like metalloprotease, C-terminal"/>
    <property type="match status" value="1"/>
</dbReference>
<dbReference type="SUPFAM" id="SSF51120">
    <property type="entry name" value="beta-Roll"/>
    <property type="match status" value="1"/>
</dbReference>
<accession>A0A3A8E1C0</accession>
<dbReference type="AlphaFoldDB" id="A0A3A8E1C0"/>
<dbReference type="InterPro" id="IPR011049">
    <property type="entry name" value="Serralysin-like_metalloprot_C"/>
</dbReference>
<reference evidence="1 2" key="1">
    <citation type="submission" date="2018-09" db="EMBL/GenBank/DDBJ databases">
        <title>The draft genome of Acinetobacter spp. strains.</title>
        <authorList>
            <person name="Qin J."/>
            <person name="Feng Y."/>
            <person name="Zong Z."/>
        </authorList>
    </citation>
    <scope>NUCLEOTIDE SEQUENCE [LARGE SCALE GENOMIC DNA]</scope>
    <source>
        <strain evidence="1 2">WCHAc060012</strain>
    </source>
</reference>
<protein>
    <recommendedName>
        <fullName evidence="3">Haemolysin-type calcium binding-related domain-containing protein</fullName>
    </recommendedName>
</protein>
<gene>
    <name evidence="1" type="ORF">D7V32_17085</name>
</gene>
<organism evidence="1 2">
    <name type="scientific">Acinetobacter tianfuensis</name>
    <dbReference type="NCBI Taxonomy" id="2419603"/>
    <lineage>
        <taxon>Bacteria</taxon>
        <taxon>Pseudomonadati</taxon>
        <taxon>Pseudomonadota</taxon>
        <taxon>Gammaproteobacteria</taxon>
        <taxon>Moraxellales</taxon>
        <taxon>Moraxellaceae</taxon>
        <taxon>Acinetobacter</taxon>
    </lineage>
</organism>
<comment type="caution">
    <text evidence="1">The sequence shown here is derived from an EMBL/GenBank/DDBJ whole genome shotgun (WGS) entry which is preliminary data.</text>
</comment>
<keyword evidence="2" id="KW-1185">Reference proteome</keyword>
<evidence type="ECO:0000313" key="2">
    <source>
        <dbReference type="Proteomes" id="UP000282388"/>
    </source>
</evidence>
<name>A0A3A8E1C0_9GAMM</name>
<sequence>GSSGYDILTGGTGNDLLYGGDWEKDRYVFQSGHGQDIIQDWAYEDDYYSAFRNEVVFEGANSTTTSFIRSGNDLIIKAYGADDSVTLVDYLNRDNGAGRGFKLIFDDQPITLHDIAGMSFSQDGTA</sequence>
<dbReference type="RefSeq" id="WP_213072562.1">
    <property type="nucleotide sequence ID" value="NZ_RAXV01000108.1"/>
</dbReference>
<feature type="non-terminal residue" evidence="1">
    <location>
        <position position="126"/>
    </location>
</feature>
<feature type="non-terminal residue" evidence="1">
    <location>
        <position position="1"/>
    </location>
</feature>